<dbReference type="InterPro" id="IPR036188">
    <property type="entry name" value="FAD/NAD-bd_sf"/>
</dbReference>
<feature type="compositionally biased region" description="Pro residues" evidence="5">
    <location>
        <begin position="538"/>
        <end position="547"/>
    </location>
</feature>
<dbReference type="SUPFAM" id="SSF51905">
    <property type="entry name" value="FAD/NAD(P)-binding domain"/>
    <property type="match status" value="2"/>
</dbReference>
<dbReference type="InterPro" id="IPR050775">
    <property type="entry name" value="FAD-binding_Monooxygenases"/>
</dbReference>
<dbReference type="GO" id="GO:0050661">
    <property type="term" value="F:NADP binding"/>
    <property type="evidence" value="ECO:0007669"/>
    <property type="project" value="InterPro"/>
</dbReference>
<dbReference type="PANTHER" id="PTHR43098:SF5">
    <property type="entry name" value="DUAL-FUNCTIONAL MONOOXYGENASE_METHYLTRANSFERASE PSOF"/>
    <property type="match status" value="1"/>
</dbReference>
<keyword evidence="6" id="KW-0503">Monooxygenase</keyword>
<evidence type="ECO:0000313" key="6">
    <source>
        <dbReference type="EMBL" id="AGS49475.1"/>
    </source>
</evidence>
<keyword evidence="1" id="KW-0285">Flavoprotein</keyword>
<reference evidence="6" key="1">
    <citation type="journal article" date="2013" name="Proc. Natl. Acad. Sci. U.S.A.">
        <title>Mapping gene clusters within arrayed metagenomic libraries to expand the structural diversity of biomedically relevant natural products.</title>
        <authorList>
            <person name="Owen J.G."/>
            <person name="Reddy B.V."/>
            <person name="Ternei M.A."/>
            <person name="Charlop-Powers Z."/>
            <person name="Calle P.Y."/>
            <person name="Kim J.H."/>
            <person name="Brady S.F."/>
        </authorList>
    </citation>
    <scope>NUCLEOTIDE SEQUENCE</scope>
</reference>
<dbReference type="Gene3D" id="3.50.50.60">
    <property type="entry name" value="FAD/NAD(P)-binding domain"/>
    <property type="match status" value="2"/>
</dbReference>
<dbReference type="PANTHER" id="PTHR43098">
    <property type="entry name" value="L-ORNITHINE N(5)-MONOOXYGENASE-RELATED"/>
    <property type="match status" value="1"/>
</dbReference>
<dbReference type="GO" id="GO:0018667">
    <property type="term" value="F:cyclohexanone monooxygenase activity"/>
    <property type="evidence" value="ECO:0007669"/>
    <property type="project" value="UniProtKB-EC"/>
</dbReference>
<evidence type="ECO:0000256" key="4">
    <source>
        <dbReference type="ARBA" id="ARBA00023002"/>
    </source>
</evidence>
<dbReference type="EMBL" id="KF264545">
    <property type="protein sequence ID" value="AGS49475.1"/>
    <property type="molecule type" value="Genomic_DNA"/>
</dbReference>
<evidence type="ECO:0000256" key="2">
    <source>
        <dbReference type="ARBA" id="ARBA00022827"/>
    </source>
</evidence>
<organism evidence="6">
    <name type="scientific">uncultured bacterium esnapd6</name>
    <dbReference type="NCBI Taxonomy" id="1366613"/>
    <lineage>
        <taxon>Bacteria</taxon>
        <taxon>environmental samples</taxon>
    </lineage>
</organism>
<dbReference type="Pfam" id="PF00743">
    <property type="entry name" value="FMO-like"/>
    <property type="match status" value="1"/>
</dbReference>
<evidence type="ECO:0000256" key="5">
    <source>
        <dbReference type="SAM" id="MobiDB-lite"/>
    </source>
</evidence>
<accession>S5TKM6</accession>
<proteinExistence type="predicted"/>
<sequence>MTDNVRTGFDAIVIGAGFGGICALHKLRNELGLTVRAFERGGGVGGTWYWNRYPGAMSDVDGHVYKYAFDKELLQQWDWSSRYVSQAENLAYMQAVVERHDLARDIQFDTVVESAVYDETDAMWTVTTSRGERFTARYLVSALGPHSSRNLPEIKELDRFEGTVVHTGSWPEGLSVEGKRVGVIGTGSTGTQFVCAAARTAAHLTVFQRTPQYVLPSGDRPVGTDEKAAIRAGYDRIWEQIHESRVACGFEESDIPAMSVSAQERERVFQESWDHGNGFHFMFATFGDITTDPEANQAAADFIRSKIREIVQDPETARKLTPTDLFAKRPICNEGYYESFNRDNVSLVSLRENPIVAATPTGVLTEDGVEHELDILVCATGFDAVVGSYKQIDIRGRGGVTLRERWKDGARSYLGISVAGFPNMFMVFGPLSSFSNLLPSIETQVEWITELVGTVERTGKSSIETTQAAEDEWVEACQLAAGETLFPKVQSWIFGNSADRRPKTIFYVKGLASFRAKLREEAARGLTGYSLQGTESPVPEPAPVTRP</sequence>
<keyword evidence="3" id="KW-0521">NADP</keyword>
<keyword evidence="2" id="KW-0274">FAD</keyword>
<keyword evidence="4 6" id="KW-0560">Oxidoreductase</keyword>
<dbReference type="EC" id="1.14.13.22" evidence="6"/>
<dbReference type="InterPro" id="IPR020946">
    <property type="entry name" value="Flavin_mOase-like"/>
</dbReference>
<protein>
    <submittedName>
        <fullName evidence="6">Cyclohexanone monooxygenase</fullName>
        <ecNumber evidence="6">1.14.13.22</ecNumber>
    </submittedName>
</protein>
<dbReference type="GO" id="GO:0004499">
    <property type="term" value="F:N,N-dimethylaniline monooxygenase activity"/>
    <property type="evidence" value="ECO:0007669"/>
    <property type="project" value="InterPro"/>
</dbReference>
<name>S5TKM6_9BACT</name>
<evidence type="ECO:0000256" key="3">
    <source>
        <dbReference type="ARBA" id="ARBA00022857"/>
    </source>
</evidence>
<dbReference type="AlphaFoldDB" id="S5TKM6"/>
<dbReference type="GO" id="GO:0050660">
    <property type="term" value="F:flavin adenine dinucleotide binding"/>
    <property type="evidence" value="ECO:0007669"/>
    <property type="project" value="InterPro"/>
</dbReference>
<evidence type="ECO:0000256" key="1">
    <source>
        <dbReference type="ARBA" id="ARBA00022630"/>
    </source>
</evidence>
<feature type="region of interest" description="Disordered" evidence="5">
    <location>
        <begin position="528"/>
        <end position="547"/>
    </location>
</feature>